<keyword evidence="2" id="KW-1185">Reference proteome</keyword>
<protein>
    <submittedName>
        <fullName evidence="1">Uncharacterized protein</fullName>
    </submittedName>
</protein>
<gene>
    <name evidence="1" type="ORF">QFC20_000828</name>
</gene>
<comment type="caution">
    <text evidence="1">The sequence shown here is derived from an EMBL/GenBank/DDBJ whole genome shotgun (WGS) entry which is preliminary data.</text>
</comment>
<sequence length="152" mass="16061">MASSINSYGEEEELEGDTEQEITVNLGEGRAKVPAPYPDVPDNAQFDYSASISTSAPLSAFASIPVSTTVLLSAGSSPRSSPFASDSISSGSDYEATVKGKRPEAKQKGSKNAKKKAKVTATQDRQLEAQNEGRGSADQTSQAYHPDKEWTG</sequence>
<evidence type="ECO:0000313" key="1">
    <source>
        <dbReference type="EMBL" id="KAJ9116148.1"/>
    </source>
</evidence>
<dbReference type="EMBL" id="JASBWS010000004">
    <property type="protein sequence ID" value="KAJ9116148.1"/>
    <property type="molecule type" value="Genomic_DNA"/>
</dbReference>
<name>A0ACC2WXF5_9TREE</name>
<proteinExistence type="predicted"/>
<accession>A0ACC2WXF5</accession>
<evidence type="ECO:0000313" key="2">
    <source>
        <dbReference type="Proteomes" id="UP001230649"/>
    </source>
</evidence>
<organism evidence="1 2">
    <name type="scientific">Naganishia adeliensis</name>
    <dbReference type="NCBI Taxonomy" id="92952"/>
    <lineage>
        <taxon>Eukaryota</taxon>
        <taxon>Fungi</taxon>
        <taxon>Dikarya</taxon>
        <taxon>Basidiomycota</taxon>
        <taxon>Agaricomycotina</taxon>
        <taxon>Tremellomycetes</taxon>
        <taxon>Filobasidiales</taxon>
        <taxon>Filobasidiaceae</taxon>
        <taxon>Naganishia</taxon>
    </lineage>
</organism>
<reference evidence="1" key="1">
    <citation type="submission" date="2023-04" db="EMBL/GenBank/DDBJ databases">
        <title>Draft Genome sequencing of Naganishia species isolated from polar environments using Oxford Nanopore Technology.</title>
        <authorList>
            <person name="Leo P."/>
            <person name="Venkateswaran K."/>
        </authorList>
    </citation>
    <scope>NUCLEOTIDE SEQUENCE</scope>
    <source>
        <strain evidence="1">MNA-CCFEE 5262</strain>
    </source>
</reference>
<dbReference type="Proteomes" id="UP001230649">
    <property type="component" value="Unassembled WGS sequence"/>
</dbReference>